<evidence type="ECO:0000313" key="1">
    <source>
        <dbReference type="EMBL" id="VDN31594.1"/>
    </source>
</evidence>
<dbReference type="EMBL" id="UYRV01119210">
    <property type="protein sequence ID" value="VDN31594.1"/>
    <property type="molecule type" value="Genomic_DNA"/>
</dbReference>
<reference evidence="1 2" key="1">
    <citation type="submission" date="2018-11" db="EMBL/GenBank/DDBJ databases">
        <authorList>
            <consortium name="Pathogen Informatics"/>
        </authorList>
    </citation>
    <scope>NUCLEOTIDE SEQUENCE [LARGE SCALE GENOMIC DNA]</scope>
</reference>
<dbReference type="Proteomes" id="UP000271889">
    <property type="component" value="Unassembled WGS sequence"/>
</dbReference>
<protein>
    <submittedName>
        <fullName evidence="1">Uncharacterized protein</fullName>
    </submittedName>
</protein>
<sequence length="64" mass="7245">MWSVSHEAISYGDPDMVKTILMHRDHQRSIRGAHGMKESLQTLAVCLSDTLSNFAIIVFFLELP</sequence>
<dbReference type="OrthoDB" id="1585644at2759"/>
<dbReference type="AlphaFoldDB" id="A0A3P7MPL9"/>
<name>A0A3P7MPL9_CYLGO</name>
<proteinExistence type="predicted"/>
<evidence type="ECO:0000313" key="2">
    <source>
        <dbReference type="Proteomes" id="UP000271889"/>
    </source>
</evidence>
<keyword evidence="2" id="KW-1185">Reference proteome</keyword>
<organism evidence="1 2">
    <name type="scientific">Cylicostephanus goldi</name>
    <name type="common">Nematode worm</name>
    <dbReference type="NCBI Taxonomy" id="71465"/>
    <lineage>
        <taxon>Eukaryota</taxon>
        <taxon>Metazoa</taxon>
        <taxon>Ecdysozoa</taxon>
        <taxon>Nematoda</taxon>
        <taxon>Chromadorea</taxon>
        <taxon>Rhabditida</taxon>
        <taxon>Rhabditina</taxon>
        <taxon>Rhabditomorpha</taxon>
        <taxon>Strongyloidea</taxon>
        <taxon>Strongylidae</taxon>
        <taxon>Cylicostephanus</taxon>
    </lineage>
</organism>
<gene>
    <name evidence="1" type="ORF">CGOC_LOCUS11867</name>
</gene>
<accession>A0A3P7MPL9</accession>